<dbReference type="OrthoDB" id="7700334at2759"/>
<dbReference type="AlphaFoldDB" id="A0A8J2MGZ0"/>
<gene>
    <name evidence="1" type="ORF">HICCMSTLAB_LOCUS3002</name>
</gene>
<name>A0A8J2MGZ0_COTCN</name>
<keyword evidence="2" id="KW-1185">Reference proteome</keyword>
<sequence length="137" mass="15985">MKLLLQFLRRFMDPLMLKPEIFYDNVHNIIFEAVSNQLNLFEVDVGPDCREYLLLQQKSGVPESIIKQVRNDCLKFLVTASIEIRRRLPIDDPFLSDLTVFAKETTLFDPDRNSSFSKVENTCHALKVPRGRLIQEE</sequence>
<reference evidence="1" key="1">
    <citation type="submission" date="2021-04" db="EMBL/GenBank/DDBJ databases">
        <authorList>
            <person name="Chebbi M.A.C M."/>
        </authorList>
    </citation>
    <scope>NUCLEOTIDE SEQUENCE</scope>
</reference>
<dbReference type="EMBL" id="CAJNRD030001117">
    <property type="protein sequence ID" value="CAG5079402.1"/>
    <property type="molecule type" value="Genomic_DNA"/>
</dbReference>
<protein>
    <submittedName>
        <fullName evidence="1">Uncharacterized protein</fullName>
    </submittedName>
</protein>
<evidence type="ECO:0000313" key="2">
    <source>
        <dbReference type="Proteomes" id="UP000786811"/>
    </source>
</evidence>
<dbReference type="Proteomes" id="UP000786811">
    <property type="component" value="Unassembled WGS sequence"/>
</dbReference>
<proteinExistence type="predicted"/>
<evidence type="ECO:0000313" key="1">
    <source>
        <dbReference type="EMBL" id="CAG5079402.1"/>
    </source>
</evidence>
<organism evidence="1 2">
    <name type="scientific">Cotesia congregata</name>
    <name type="common">Parasitoid wasp</name>
    <name type="synonym">Apanteles congregatus</name>
    <dbReference type="NCBI Taxonomy" id="51543"/>
    <lineage>
        <taxon>Eukaryota</taxon>
        <taxon>Metazoa</taxon>
        <taxon>Ecdysozoa</taxon>
        <taxon>Arthropoda</taxon>
        <taxon>Hexapoda</taxon>
        <taxon>Insecta</taxon>
        <taxon>Pterygota</taxon>
        <taxon>Neoptera</taxon>
        <taxon>Endopterygota</taxon>
        <taxon>Hymenoptera</taxon>
        <taxon>Apocrita</taxon>
        <taxon>Ichneumonoidea</taxon>
        <taxon>Braconidae</taxon>
        <taxon>Microgastrinae</taxon>
        <taxon>Cotesia</taxon>
    </lineage>
</organism>
<comment type="caution">
    <text evidence="1">The sequence shown here is derived from an EMBL/GenBank/DDBJ whole genome shotgun (WGS) entry which is preliminary data.</text>
</comment>
<accession>A0A8J2MGZ0</accession>